<feature type="transmembrane region" description="Helical" evidence="8">
    <location>
        <begin position="301"/>
        <end position="323"/>
    </location>
</feature>
<dbReference type="GO" id="GO:0015648">
    <property type="term" value="F:lipid-linked peptidoglycan transporter activity"/>
    <property type="evidence" value="ECO:0007669"/>
    <property type="project" value="TreeGrafter"/>
</dbReference>
<dbReference type="AlphaFoldDB" id="A0A6J7HHS0"/>
<feature type="transmembrane region" description="Helical" evidence="8">
    <location>
        <begin position="102"/>
        <end position="121"/>
    </location>
</feature>
<dbReference type="GO" id="GO:0009252">
    <property type="term" value="P:peptidoglycan biosynthetic process"/>
    <property type="evidence" value="ECO:0007669"/>
    <property type="project" value="UniProtKB-KW"/>
</dbReference>
<dbReference type="PRINTS" id="PR01806">
    <property type="entry name" value="VIRFACTRMVIN"/>
</dbReference>
<reference evidence="9" key="1">
    <citation type="submission" date="2020-05" db="EMBL/GenBank/DDBJ databases">
        <authorList>
            <person name="Chiriac C."/>
            <person name="Salcher M."/>
            <person name="Ghai R."/>
            <person name="Kavagutti S V."/>
        </authorList>
    </citation>
    <scope>NUCLEOTIDE SEQUENCE</scope>
</reference>
<dbReference type="EMBL" id="CAFBMR010000055">
    <property type="protein sequence ID" value="CAB4918888.1"/>
    <property type="molecule type" value="Genomic_DNA"/>
</dbReference>
<feature type="transmembrane region" description="Helical" evidence="8">
    <location>
        <begin position="344"/>
        <end position="372"/>
    </location>
</feature>
<keyword evidence="7 8" id="KW-0472">Membrane</keyword>
<evidence type="ECO:0000256" key="3">
    <source>
        <dbReference type="ARBA" id="ARBA00022692"/>
    </source>
</evidence>
<proteinExistence type="predicted"/>
<accession>A0A6J7HHS0</accession>
<evidence type="ECO:0000256" key="1">
    <source>
        <dbReference type="ARBA" id="ARBA00004651"/>
    </source>
</evidence>
<feature type="transmembrane region" description="Helical" evidence="8">
    <location>
        <begin position="486"/>
        <end position="507"/>
    </location>
</feature>
<feature type="transmembrane region" description="Helical" evidence="8">
    <location>
        <begin position="440"/>
        <end position="465"/>
    </location>
</feature>
<feature type="transmembrane region" description="Helical" evidence="8">
    <location>
        <begin position="170"/>
        <end position="196"/>
    </location>
</feature>
<dbReference type="CDD" id="cd13123">
    <property type="entry name" value="MATE_MurJ_like"/>
    <property type="match status" value="1"/>
</dbReference>
<keyword evidence="4" id="KW-0133">Cell shape</keyword>
<feature type="transmembrane region" description="Helical" evidence="8">
    <location>
        <begin position="208"/>
        <end position="231"/>
    </location>
</feature>
<keyword evidence="6 8" id="KW-1133">Transmembrane helix</keyword>
<evidence type="ECO:0000256" key="5">
    <source>
        <dbReference type="ARBA" id="ARBA00022984"/>
    </source>
</evidence>
<dbReference type="InterPro" id="IPR004268">
    <property type="entry name" value="MurJ"/>
</dbReference>
<evidence type="ECO:0000256" key="8">
    <source>
        <dbReference type="SAM" id="Phobius"/>
    </source>
</evidence>
<dbReference type="GO" id="GO:0005886">
    <property type="term" value="C:plasma membrane"/>
    <property type="evidence" value="ECO:0007669"/>
    <property type="project" value="UniProtKB-SubCell"/>
</dbReference>
<feature type="transmembrane region" description="Helical" evidence="8">
    <location>
        <begin position="414"/>
        <end position="434"/>
    </location>
</feature>
<evidence type="ECO:0000256" key="2">
    <source>
        <dbReference type="ARBA" id="ARBA00022475"/>
    </source>
</evidence>
<feature type="transmembrane region" description="Helical" evidence="8">
    <location>
        <begin position="12"/>
        <end position="32"/>
    </location>
</feature>
<comment type="subcellular location">
    <subcellularLocation>
        <location evidence="1">Cell membrane</location>
        <topology evidence="1">Multi-pass membrane protein</topology>
    </subcellularLocation>
</comment>
<dbReference type="NCBIfam" id="TIGR01695">
    <property type="entry name" value="murJ_mviN"/>
    <property type="match status" value="1"/>
</dbReference>
<feature type="transmembrane region" description="Helical" evidence="8">
    <location>
        <begin position="251"/>
        <end position="272"/>
    </location>
</feature>
<gene>
    <name evidence="9" type="ORF">UFOPK3610_01290</name>
</gene>
<keyword evidence="3 8" id="KW-0812">Transmembrane</keyword>
<organism evidence="9">
    <name type="scientific">freshwater metagenome</name>
    <dbReference type="NCBI Taxonomy" id="449393"/>
    <lineage>
        <taxon>unclassified sequences</taxon>
        <taxon>metagenomes</taxon>
        <taxon>ecological metagenomes</taxon>
    </lineage>
</organism>
<dbReference type="GO" id="GO:0008360">
    <property type="term" value="P:regulation of cell shape"/>
    <property type="evidence" value="ECO:0007669"/>
    <property type="project" value="UniProtKB-KW"/>
</dbReference>
<feature type="transmembrane region" description="Helical" evidence="8">
    <location>
        <begin position="63"/>
        <end position="82"/>
    </location>
</feature>
<feature type="transmembrane region" description="Helical" evidence="8">
    <location>
        <begin position="378"/>
        <end position="402"/>
    </location>
</feature>
<feature type="transmembrane region" description="Helical" evidence="8">
    <location>
        <begin position="141"/>
        <end position="158"/>
    </location>
</feature>
<dbReference type="Pfam" id="PF03023">
    <property type="entry name" value="MurJ"/>
    <property type="match status" value="1"/>
</dbReference>
<keyword evidence="5" id="KW-0573">Peptidoglycan synthesis</keyword>
<evidence type="ECO:0000256" key="4">
    <source>
        <dbReference type="ARBA" id="ARBA00022960"/>
    </source>
</evidence>
<dbReference type="PANTHER" id="PTHR47019:SF1">
    <property type="entry name" value="LIPID II FLIPPASE MURJ"/>
    <property type="match status" value="1"/>
</dbReference>
<sequence length="569" mass="60639">MTENQSDAPSVTNAGLLSSSAIMAAGTVASRVTGVMRDIAMTAALGFYLVSDAFSLGNTLPNIIYILVIGGALNAIFIPQLVRRMKDDADGGRAYADRLLTITFLALLLLSVAAVLLAPWIVDLYSTAQYGSDQRELATAFARLCLPQIFFYGAYALLSQVLNSRGKFGAPMFAPIVANIIAIATFVTFIVIAGTTAAADGQLSSDQVLLLGLGTTIGVALQALVLVPVLWKAGYVWRPRFDWRGHGLGKAGTLAIWTLGLVVVNQAGYVVITRLATLANVSATDAGTVAAGLTTYQKANLIFMLPQSVITISIVTAMLPSLSRIAHSGQMEQVGRDITSTMRLVASFIVPIGVILMVIGPGIAVLLFGYGAATPAQAALMGSIVSVFMVGLLPFSLWYVVLRGFYALEDTRTPFWISVAFNVATLVVAIPLFYSTTGGVQIAMLALGYVVGFWVAFVLSWFLLARKLRKRGAGWKSLSIGSTMRSLLRMVLAGTIALLIMAIVQFLLVNFLTGNSTHFAVLINVIVVVAVGSCTYLLLARLLRITEVSESLALITGRIRRLRRKPSAS</sequence>
<dbReference type="GO" id="GO:0034204">
    <property type="term" value="P:lipid translocation"/>
    <property type="evidence" value="ECO:0007669"/>
    <property type="project" value="TreeGrafter"/>
</dbReference>
<protein>
    <submittedName>
        <fullName evidence="9">Unannotated protein</fullName>
    </submittedName>
</protein>
<evidence type="ECO:0000256" key="7">
    <source>
        <dbReference type="ARBA" id="ARBA00023136"/>
    </source>
</evidence>
<dbReference type="PANTHER" id="PTHR47019">
    <property type="entry name" value="LIPID II FLIPPASE MURJ"/>
    <property type="match status" value="1"/>
</dbReference>
<name>A0A6J7HHS0_9ZZZZ</name>
<evidence type="ECO:0000256" key="6">
    <source>
        <dbReference type="ARBA" id="ARBA00022989"/>
    </source>
</evidence>
<evidence type="ECO:0000313" key="9">
    <source>
        <dbReference type="EMBL" id="CAB4918888.1"/>
    </source>
</evidence>
<keyword evidence="2" id="KW-1003">Cell membrane</keyword>
<dbReference type="InterPro" id="IPR051050">
    <property type="entry name" value="Lipid_II_flippase_MurJ/MviN"/>
</dbReference>
<feature type="transmembrane region" description="Helical" evidence="8">
    <location>
        <begin position="519"/>
        <end position="539"/>
    </location>
</feature>